<comment type="similarity">
    <text evidence="2">Belongs to the ABC transporter superfamily.</text>
</comment>
<dbReference type="FunFam" id="3.40.50.300:FF:000042">
    <property type="entry name" value="Maltose/maltodextrin ABC transporter, ATP-binding protein"/>
    <property type="match status" value="1"/>
</dbReference>
<sequence length="334" mass="36529">MIRFEDVDIAYDGMLAVPGLNITIEEGEFFTLLGPSGCGKTTILRCLAGFVPNSAGRIMVRDRDISRLEAERRGVGIVFQNYALFPHLTVSENVAFGLRASRTGNAEVRQRVGDILERTGIAEHAGKRPSELSGGQQQRVAIARSLVMGPSILLMDEPLSNLDVKLRVAMRNEIKRLQRQLGFTTIYVTHDQEEALSLSDRIAVLNRGRIEQVGAPEAIYDRPETEFVCRFIGEANRLTPTMLGSSGAAINTDTPTFVRPEHVRIGVPPAGHLHLSASVEDAVFLGPLVRYSMKAADGLLDVIVSGAEARLAIGSQHMLHFPAEAVLRPQRTVQ</sequence>
<dbReference type="OrthoDB" id="9802264at2"/>
<dbReference type="Gene3D" id="3.40.50.300">
    <property type="entry name" value="P-loop containing nucleotide triphosphate hydrolases"/>
    <property type="match status" value="1"/>
</dbReference>
<dbReference type="InterPro" id="IPR050093">
    <property type="entry name" value="ABC_SmlMolc_Importer"/>
</dbReference>
<dbReference type="InterPro" id="IPR027417">
    <property type="entry name" value="P-loop_NTPase"/>
</dbReference>
<dbReference type="Pfam" id="PF00005">
    <property type="entry name" value="ABC_tran"/>
    <property type="match status" value="1"/>
</dbReference>
<dbReference type="GO" id="GO:0005524">
    <property type="term" value="F:ATP binding"/>
    <property type="evidence" value="ECO:0007669"/>
    <property type="project" value="UniProtKB-KW"/>
</dbReference>
<dbReference type="InterPro" id="IPR017871">
    <property type="entry name" value="ABC_transporter-like_CS"/>
</dbReference>
<name>A0A0F5LQG2_9HYPH</name>
<dbReference type="GO" id="GO:0140359">
    <property type="term" value="F:ABC-type transporter activity"/>
    <property type="evidence" value="ECO:0007669"/>
    <property type="project" value="UniProtKB-ARBA"/>
</dbReference>
<dbReference type="PROSITE" id="PS00211">
    <property type="entry name" value="ABC_TRANSPORTER_1"/>
    <property type="match status" value="1"/>
</dbReference>
<keyword evidence="4" id="KW-0547">Nucleotide-binding</keyword>
<dbReference type="STRING" id="1121477.SAMN02745223_03137"/>
<dbReference type="SUPFAM" id="SSF50331">
    <property type="entry name" value="MOP-like"/>
    <property type="match status" value="1"/>
</dbReference>
<reference evidence="7 9" key="1">
    <citation type="submission" date="2015-03" db="EMBL/GenBank/DDBJ databases">
        <authorList>
            <person name="Hassan Y.I."/>
            <person name="Lepp D."/>
            <person name="Zhou T."/>
        </authorList>
    </citation>
    <scope>NUCLEOTIDE SEQUENCE [LARGE SCALE GENOMIC DNA]</scope>
    <source>
        <strain evidence="7 9">DSM 17137</strain>
    </source>
</reference>
<dbReference type="InterPro" id="IPR003593">
    <property type="entry name" value="AAA+_ATPase"/>
</dbReference>
<dbReference type="InterPro" id="IPR008995">
    <property type="entry name" value="Mo/tungstate-bd_C_term_dom"/>
</dbReference>
<dbReference type="PATRIC" id="fig|1121477.3.peg.3229"/>
<dbReference type="EMBL" id="LAJF01000076">
    <property type="protein sequence ID" value="KKB84384.1"/>
    <property type="molecule type" value="Genomic_DNA"/>
</dbReference>
<keyword evidence="3" id="KW-0813">Transport</keyword>
<evidence type="ECO:0000313" key="7">
    <source>
        <dbReference type="EMBL" id="KKB84384.1"/>
    </source>
</evidence>
<keyword evidence="5 8" id="KW-0067">ATP-binding</keyword>
<dbReference type="PROSITE" id="PS50893">
    <property type="entry name" value="ABC_TRANSPORTER_2"/>
    <property type="match status" value="1"/>
</dbReference>
<evidence type="ECO:0000256" key="4">
    <source>
        <dbReference type="ARBA" id="ARBA00022741"/>
    </source>
</evidence>
<dbReference type="InterPro" id="IPR003439">
    <property type="entry name" value="ABC_transporter-like_ATP-bd"/>
</dbReference>
<evidence type="ECO:0000259" key="6">
    <source>
        <dbReference type="PROSITE" id="PS50893"/>
    </source>
</evidence>
<dbReference type="SMART" id="SM00382">
    <property type="entry name" value="AAA"/>
    <property type="match status" value="1"/>
</dbReference>
<evidence type="ECO:0000256" key="1">
    <source>
        <dbReference type="ARBA" id="ARBA00004417"/>
    </source>
</evidence>
<evidence type="ECO:0000313" key="8">
    <source>
        <dbReference type="EMBL" id="SHF62039.1"/>
    </source>
</evidence>
<accession>A0A0F5LQG2</accession>
<dbReference type="AlphaFoldDB" id="A0A0F5LQG2"/>
<proteinExistence type="inferred from homology"/>
<comment type="subcellular location">
    <subcellularLocation>
        <location evidence="1">Cell inner membrane</location>
        <topology evidence="1">Peripheral membrane protein</topology>
    </subcellularLocation>
</comment>
<dbReference type="Proteomes" id="UP000033608">
    <property type="component" value="Unassembled WGS sequence"/>
</dbReference>
<reference evidence="8 10" key="2">
    <citation type="submission" date="2016-11" db="EMBL/GenBank/DDBJ databases">
        <authorList>
            <person name="Jaros S."/>
            <person name="Januszkiewicz K."/>
            <person name="Wedrychowicz H."/>
        </authorList>
    </citation>
    <scope>NUCLEOTIDE SEQUENCE [LARGE SCALE GENOMIC DNA]</scope>
    <source>
        <strain evidence="8 10">DSM 17137</strain>
    </source>
</reference>
<protein>
    <submittedName>
        <fullName evidence="8">Iron(III) transport system ATP-binding protein</fullName>
    </submittedName>
</protein>
<evidence type="ECO:0000256" key="2">
    <source>
        <dbReference type="ARBA" id="ARBA00005417"/>
    </source>
</evidence>
<dbReference type="SUPFAM" id="SSF52540">
    <property type="entry name" value="P-loop containing nucleoside triphosphate hydrolases"/>
    <property type="match status" value="1"/>
</dbReference>
<dbReference type="EMBL" id="FQVC01000010">
    <property type="protein sequence ID" value="SHF62039.1"/>
    <property type="molecule type" value="Genomic_DNA"/>
</dbReference>
<dbReference type="InterPro" id="IPR013611">
    <property type="entry name" value="Transp-assoc_OB_typ2"/>
</dbReference>
<dbReference type="Proteomes" id="UP000184533">
    <property type="component" value="Unassembled WGS sequence"/>
</dbReference>
<evidence type="ECO:0000313" key="10">
    <source>
        <dbReference type="Proteomes" id="UP000184533"/>
    </source>
</evidence>
<dbReference type="Pfam" id="PF08402">
    <property type="entry name" value="TOBE_2"/>
    <property type="match status" value="1"/>
</dbReference>
<evidence type="ECO:0000313" key="9">
    <source>
        <dbReference type="Proteomes" id="UP000033608"/>
    </source>
</evidence>
<dbReference type="GO" id="GO:0043190">
    <property type="term" value="C:ATP-binding cassette (ABC) transporter complex"/>
    <property type="evidence" value="ECO:0007669"/>
    <property type="project" value="InterPro"/>
</dbReference>
<dbReference type="GO" id="GO:0016887">
    <property type="term" value="F:ATP hydrolysis activity"/>
    <property type="evidence" value="ECO:0007669"/>
    <property type="project" value="InterPro"/>
</dbReference>
<dbReference type="PANTHER" id="PTHR42781:SF4">
    <property type="entry name" value="SPERMIDINE_PUTRESCINE IMPORT ATP-BINDING PROTEIN POTA"/>
    <property type="match status" value="1"/>
</dbReference>
<feature type="domain" description="ABC transporter" evidence="6">
    <location>
        <begin position="2"/>
        <end position="232"/>
    </location>
</feature>
<organism evidence="7 9">
    <name type="scientific">Devosia limi DSM 17137</name>
    <dbReference type="NCBI Taxonomy" id="1121477"/>
    <lineage>
        <taxon>Bacteria</taxon>
        <taxon>Pseudomonadati</taxon>
        <taxon>Pseudomonadota</taxon>
        <taxon>Alphaproteobacteria</taxon>
        <taxon>Hyphomicrobiales</taxon>
        <taxon>Devosiaceae</taxon>
        <taxon>Devosia</taxon>
    </lineage>
</organism>
<dbReference type="RefSeq" id="WP_046135266.1">
    <property type="nucleotide sequence ID" value="NZ_FQVC01000010.1"/>
</dbReference>
<gene>
    <name evidence="8" type="ORF">SAMN02745223_03137</name>
    <name evidence="7" type="ORF">VW29_10495</name>
</gene>
<dbReference type="PANTHER" id="PTHR42781">
    <property type="entry name" value="SPERMIDINE/PUTRESCINE IMPORT ATP-BINDING PROTEIN POTA"/>
    <property type="match status" value="1"/>
</dbReference>
<evidence type="ECO:0000256" key="5">
    <source>
        <dbReference type="ARBA" id="ARBA00022840"/>
    </source>
</evidence>
<keyword evidence="9" id="KW-1185">Reference proteome</keyword>
<evidence type="ECO:0000256" key="3">
    <source>
        <dbReference type="ARBA" id="ARBA00022448"/>
    </source>
</evidence>